<dbReference type="InterPro" id="IPR000119">
    <property type="entry name" value="Hist_DNA-bd"/>
</dbReference>
<dbReference type="GO" id="GO:0005829">
    <property type="term" value="C:cytosol"/>
    <property type="evidence" value="ECO:0007669"/>
    <property type="project" value="TreeGrafter"/>
</dbReference>
<evidence type="ECO:0000313" key="3">
    <source>
        <dbReference type="EMBL" id="HFJ54134.1"/>
    </source>
</evidence>
<dbReference type="GO" id="GO:0030527">
    <property type="term" value="F:structural constituent of chromatin"/>
    <property type="evidence" value="ECO:0007669"/>
    <property type="project" value="InterPro"/>
</dbReference>
<proteinExistence type="inferred from homology"/>
<protein>
    <submittedName>
        <fullName evidence="3">Integration host factor subunit beta</fullName>
    </submittedName>
</protein>
<evidence type="ECO:0000256" key="1">
    <source>
        <dbReference type="RuleBase" id="RU003939"/>
    </source>
</evidence>
<sequence length="98" mass="10928">MTIKKADLVETIARQMAPAVTKRDVARIVQLFIDELCRALQEGNRVEIRGFGVLATKVRKPKLARNPKTKAPVTVPPRRVPVFKASRLLKASLGQVQQ</sequence>
<evidence type="ECO:0000313" key="2">
    <source>
        <dbReference type="EMBL" id="HEA87196.1"/>
    </source>
</evidence>
<dbReference type="AlphaFoldDB" id="A0A7C3ESL5"/>
<dbReference type="PANTHER" id="PTHR33175">
    <property type="entry name" value="DNA-BINDING PROTEIN HU"/>
    <property type="match status" value="1"/>
</dbReference>
<dbReference type="Pfam" id="PF00216">
    <property type="entry name" value="Bac_DNA_binding"/>
    <property type="match status" value="1"/>
</dbReference>
<dbReference type="EMBL" id="DSLG01000004">
    <property type="protein sequence ID" value="HEA87196.1"/>
    <property type="molecule type" value="Genomic_DNA"/>
</dbReference>
<gene>
    <name evidence="2" type="ORF">ENP94_04205</name>
    <name evidence="3" type="ORF">ENS16_05540</name>
</gene>
<dbReference type="SMART" id="SM00411">
    <property type="entry name" value="BHL"/>
    <property type="match status" value="1"/>
</dbReference>
<accession>A0A7C3ESL5</accession>
<name>A0A7C3ESL5_UNCW3</name>
<dbReference type="Gene3D" id="4.10.520.10">
    <property type="entry name" value="IHF-like DNA-binding proteins"/>
    <property type="match status" value="1"/>
</dbReference>
<dbReference type="EMBL" id="DSTU01000007">
    <property type="protein sequence ID" value="HFJ54134.1"/>
    <property type="molecule type" value="Genomic_DNA"/>
</dbReference>
<dbReference type="PRINTS" id="PR01727">
    <property type="entry name" value="DNABINDINGHU"/>
</dbReference>
<dbReference type="InterPro" id="IPR010992">
    <property type="entry name" value="IHF-like_DNA-bd_dom_sf"/>
</dbReference>
<dbReference type="PANTHER" id="PTHR33175:SF2">
    <property type="entry name" value="INTEGRATION HOST FACTOR SUBUNIT ALPHA"/>
    <property type="match status" value="1"/>
</dbReference>
<comment type="caution">
    <text evidence="3">The sequence shown here is derived from an EMBL/GenBank/DDBJ whole genome shotgun (WGS) entry which is preliminary data.</text>
</comment>
<organism evidence="3">
    <name type="scientific">candidate division WOR-3 bacterium</name>
    <dbReference type="NCBI Taxonomy" id="2052148"/>
    <lineage>
        <taxon>Bacteria</taxon>
        <taxon>Bacteria division WOR-3</taxon>
    </lineage>
</organism>
<dbReference type="SUPFAM" id="SSF47729">
    <property type="entry name" value="IHF-like DNA-binding proteins"/>
    <property type="match status" value="1"/>
</dbReference>
<comment type="similarity">
    <text evidence="1">Belongs to the bacterial histone-like protein family.</text>
</comment>
<reference evidence="3" key="1">
    <citation type="journal article" date="2020" name="mSystems">
        <title>Genome- and Community-Level Interaction Insights into Carbon Utilization and Element Cycling Functions of Hydrothermarchaeota in Hydrothermal Sediment.</title>
        <authorList>
            <person name="Zhou Z."/>
            <person name="Liu Y."/>
            <person name="Xu W."/>
            <person name="Pan J."/>
            <person name="Luo Z.H."/>
            <person name="Li M."/>
        </authorList>
    </citation>
    <scope>NUCLEOTIDE SEQUENCE [LARGE SCALE GENOMIC DNA]</scope>
    <source>
        <strain evidence="2">SpSt-265</strain>
        <strain evidence="3">SpSt-465</strain>
    </source>
</reference>
<dbReference type="GO" id="GO:0003677">
    <property type="term" value="F:DNA binding"/>
    <property type="evidence" value="ECO:0007669"/>
    <property type="project" value="InterPro"/>
</dbReference>
<dbReference type="CDD" id="cd13836">
    <property type="entry name" value="IHF_B"/>
    <property type="match status" value="1"/>
</dbReference>